<gene>
    <name evidence="2" type="ORF">ACFQZM_36650</name>
</gene>
<proteinExistence type="predicted"/>
<name>A0ABW2XX14_9ACTN</name>
<keyword evidence="2" id="KW-0378">Hydrolase</keyword>
<comment type="caution">
    <text evidence="2">The sequence shown here is derived from an EMBL/GenBank/DDBJ whole genome shotgun (WGS) entry which is preliminary data.</text>
</comment>
<evidence type="ECO:0000313" key="2">
    <source>
        <dbReference type="EMBL" id="MFD0690068.1"/>
    </source>
</evidence>
<dbReference type="Pfam" id="PF12697">
    <property type="entry name" value="Abhydrolase_6"/>
    <property type="match status" value="1"/>
</dbReference>
<reference evidence="3" key="1">
    <citation type="journal article" date="2019" name="Int. J. Syst. Evol. Microbiol.">
        <title>The Global Catalogue of Microorganisms (GCM) 10K type strain sequencing project: providing services to taxonomists for standard genome sequencing and annotation.</title>
        <authorList>
            <consortium name="The Broad Institute Genomics Platform"/>
            <consortium name="The Broad Institute Genome Sequencing Center for Infectious Disease"/>
            <person name="Wu L."/>
            <person name="Ma J."/>
        </authorList>
    </citation>
    <scope>NUCLEOTIDE SEQUENCE [LARGE SCALE GENOMIC DNA]</scope>
    <source>
        <strain evidence="3">JCM 9371</strain>
    </source>
</reference>
<dbReference type="PANTHER" id="PTHR37017">
    <property type="entry name" value="AB HYDROLASE-1 DOMAIN-CONTAINING PROTEIN-RELATED"/>
    <property type="match status" value="1"/>
</dbReference>
<dbReference type="InterPro" id="IPR052897">
    <property type="entry name" value="Sec-Metab_Biosynth_Hydrolase"/>
</dbReference>
<feature type="domain" description="AB hydrolase-1" evidence="1">
    <location>
        <begin position="4"/>
        <end position="240"/>
    </location>
</feature>
<evidence type="ECO:0000313" key="3">
    <source>
        <dbReference type="Proteomes" id="UP001597063"/>
    </source>
</evidence>
<accession>A0ABW2XX14</accession>
<dbReference type="Gene3D" id="3.40.50.1820">
    <property type="entry name" value="alpha/beta hydrolase"/>
    <property type="match status" value="1"/>
</dbReference>
<sequence length="246" mass="26001">MATFVLVPGFWLGGWAWDEVAAELRSAGHEAHAVTLPGLAERADEANPGITLDTHIEDIVRLVEDGGLRDVVLVAHSGANMAVTGAADRIPERVARVVYVDSGPMPSGLAGIDFHDPEARAALEKQVETEGGGWLIPVPPFDPEADPVNLAGLSAGHLAALRERGTPQPFAVAAQPLGRPEPLPDVPRTLILSTIPLAAVRRMAESGNPVFAAMAGPGWTHHELPTGHWPMLSKPRELAELLARSA</sequence>
<protein>
    <submittedName>
        <fullName evidence="2">Alpha/beta fold hydrolase</fullName>
    </submittedName>
</protein>
<dbReference type="SUPFAM" id="SSF53474">
    <property type="entry name" value="alpha/beta-Hydrolases"/>
    <property type="match status" value="1"/>
</dbReference>
<dbReference type="PANTHER" id="PTHR37017:SF11">
    <property type="entry name" value="ESTERASE_LIPASE_THIOESTERASE DOMAIN-CONTAINING PROTEIN"/>
    <property type="match status" value="1"/>
</dbReference>
<dbReference type="RefSeq" id="WP_131755446.1">
    <property type="nucleotide sequence ID" value="NZ_CAACUY010000005.1"/>
</dbReference>
<evidence type="ECO:0000259" key="1">
    <source>
        <dbReference type="Pfam" id="PF12697"/>
    </source>
</evidence>
<organism evidence="2 3">
    <name type="scientific">Actinomadura fibrosa</name>
    <dbReference type="NCBI Taxonomy" id="111802"/>
    <lineage>
        <taxon>Bacteria</taxon>
        <taxon>Bacillati</taxon>
        <taxon>Actinomycetota</taxon>
        <taxon>Actinomycetes</taxon>
        <taxon>Streptosporangiales</taxon>
        <taxon>Thermomonosporaceae</taxon>
        <taxon>Actinomadura</taxon>
    </lineage>
</organism>
<dbReference type="EMBL" id="JBHTGP010000018">
    <property type="protein sequence ID" value="MFD0690068.1"/>
    <property type="molecule type" value="Genomic_DNA"/>
</dbReference>
<keyword evidence="3" id="KW-1185">Reference proteome</keyword>
<dbReference type="GO" id="GO:0016787">
    <property type="term" value="F:hydrolase activity"/>
    <property type="evidence" value="ECO:0007669"/>
    <property type="project" value="UniProtKB-KW"/>
</dbReference>
<dbReference type="InterPro" id="IPR000073">
    <property type="entry name" value="AB_hydrolase_1"/>
</dbReference>
<dbReference type="Proteomes" id="UP001597063">
    <property type="component" value="Unassembled WGS sequence"/>
</dbReference>
<dbReference type="InterPro" id="IPR029058">
    <property type="entry name" value="AB_hydrolase_fold"/>
</dbReference>